<dbReference type="SUPFAM" id="SSF51045">
    <property type="entry name" value="WW domain"/>
    <property type="match status" value="1"/>
</dbReference>
<feature type="region of interest" description="Disordered" evidence="14">
    <location>
        <begin position="3687"/>
        <end position="3761"/>
    </location>
</feature>
<dbReference type="SMART" id="SM00033">
    <property type="entry name" value="CH"/>
    <property type="match status" value="1"/>
</dbReference>
<evidence type="ECO:0000256" key="11">
    <source>
        <dbReference type="ARBA" id="ARBA00023212"/>
    </source>
</evidence>
<dbReference type="Pfam" id="PF00569">
    <property type="entry name" value="ZZ"/>
    <property type="match status" value="1"/>
</dbReference>
<dbReference type="InterPro" id="IPR043145">
    <property type="entry name" value="Znf_ZZ_sf"/>
</dbReference>
<evidence type="ECO:0000259" key="16">
    <source>
        <dbReference type="PROSITE" id="PS50021"/>
    </source>
</evidence>
<dbReference type="GO" id="GO:0016010">
    <property type="term" value="C:dystrophin-associated glycoprotein complex"/>
    <property type="evidence" value="ECO:0007669"/>
    <property type="project" value="UniProtKB-ARBA"/>
</dbReference>
<dbReference type="InterPro" id="IPR011992">
    <property type="entry name" value="EF-hand-dom_pair"/>
</dbReference>
<feature type="region of interest" description="Disordered" evidence="14">
    <location>
        <begin position="3800"/>
        <end position="3819"/>
    </location>
</feature>
<reference evidence="19" key="1">
    <citation type="submission" date="2024-02" db="UniProtKB">
        <authorList>
            <consortium name="WormBaseParasite"/>
        </authorList>
    </citation>
    <scope>IDENTIFICATION</scope>
</reference>
<dbReference type="Pfam" id="PF00435">
    <property type="entry name" value="Spectrin"/>
    <property type="match status" value="3"/>
</dbReference>
<keyword evidence="9" id="KW-0472">Membrane</keyword>
<dbReference type="GO" id="GO:0042383">
    <property type="term" value="C:sarcolemma"/>
    <property type="evidence" value="ECO:0007669"/>
    <property type="project" value="UniProtKB-SubCell"/>
</dbReference>
<evidence type="ECO:0000256" key="1">
    <source>
        <dbReference type="ARBA" id="ARBA00004245"/>
    </source>
</evidence>
<dbReference type="GO" id="GO:0008270">
    <property type="term" value="F:zinc ion binding"/>
    <property type="evidence" value="ECO:0007669"/>
    <property type="project" value="UniProtKB-KW"/>
</dbReference>
<keyword evidence="3" id="KW-1003">Cell membrane</keyword>
<feature type="coiled-coil region" evidence="13">
    <location>
        <begin position="2220"/>
        <end position="2266"/>
    </location>
</feature>
<dbReference type="InterPro" id="IPR050774">
    <property type="entry name" value="KCMF1/Dystrophin"/>
</dbReference>
<dbReference type="PROSITE" id="PS50135">
    <property type="entry name" value="ZF_ZZ_2"/>
    <property type="match status" value="1"/>
</dbReference>
<dbReference type="InterPro" id="IPR056503">
    <property type="entry name" value="Spectrin_Dys-1"/>
</dbReference>
<name>A0AAF3J6Y1_9BILA</name>
<feature type="compositionally biased region" description="Polar residues" evidence="14">
    <location>
        <begin position="338"/>
        <end position="349"/>
    </location>
</feature>
<evidence type="ECO:0000256" key="7">
    <source>
        <dbReference type="ARBA" id="ARBA00022833"/>
    </source>
</evidence>
<dbReference type="SUPFAM" id="SSF46966">
    <property type="entry name" value="Spectrin repeat"/>
    <property type="match status" value="7"/>
</dbReference>
<evidence type="ECO:0000256" key="2">
    <source>
        <dbReference type="ARBA" id="ARBA00004278"/>
    </source>
</evidence>
<dbReference type="SMART" id="SM00150">
    <property type="entry name" value="SPEC"/>
    <property type="match status" value="9"/>
</dbReference>
<dbReference type="CDD" id="cd02334">
    <property type="entry name" value="ZZ_dystrophin"/>
    <property type="match status" value="1"/>
</dbReference>
<evidence type="ECO:0000313" key="19">
    <source>
        <dbReference type="WBParaSite" id="MBELARI_LOCUS20020.1"/>
    </source>
</evidence>
<evidence type="ECO:0000256" key="10">
    <source>
        <dbReference type="ARBA" id="ARBA00023203"/>
    </source>
</evidence>
<dbReference type="InterPro" id="IPR036020">
    <property type="entry name" value="WW_dom_sf"/>
</dbReference>
<feature type="region of interest" description="Disordered" evidence="14">
    <location>
        <begin position="331"/>
        <end position="373"/>
    </location>
</feature>
<evidence type="ECO:0000256" key="13">
    <source>
        <dbReference type="SAM" id="Coils"/>
    </source>
</evidence>
<dbReference type="Gene3D" id="6.10.140.70">
    <property type="match status" value="1"/>
</dbReference>
<comment type="subcellular location">
    <subcellularLocation>
        <location evidence="2">Cell membrane</location>
        <location evidence="2">Sarcolemma</location>
        <topology evidence="2">Peripheral membrane protein</topology>
        <orientation evidence="2">Cytoplasmic side</orientation>
    </subcellularLocation>
    <subcellularLocation>
        <location evidence="1">Cytoplasm</location>
        <location evidence="1">Cytoskeleton</location>
    </subcellularLocation>
</comment>
<dbReference type="PROSITE" id="PS01159">
    <property type="entry name" value="WW_DOMAIN_1"/>
    <property type="match status" value="1"/>
</dbReference>
<evidence type="ECO:0000256" key="5">
    <source>
        <dbReference type="ARBA" id="ARBA00022723"/>
    </source>
</evidence>
<dbReference type="InterPro" id="IPR018159">
    <property type="entry name" value="Spectrin/alpha-actinin"/>
</dbReference>
<feature type="compositionally biased region" description="Pro residues" evidence="14">
    <location>
        <begin position="1635"/>
        <end position="1645"/>
    </location>
</feature>
<evidence type="ECO:0000313" key="18">
    <source>
        <dbReference type="Proteomes" id="UP000887575"/>
    </source>
</evidence>
<dbReference type="SUPFAM" id="SSF47576">
    <property type="entry name" value="Calponin-homology domain, CH-domain"/>
    <property type="match status" value="1"/>
</dbReference>
<keyword evidence="11" id="KW-0206">Cytoskeleton</keyword>
<evidence type="ECO:0008006" key="20">
    <source>
        <dbReference type="Google" id="ProtNLM"/>
    </source>
</evidence>
<dbReference type="InterPro" id="IPR002017">
    <property type="entry name" value="Spectrin_repeat"/>
</dbReference>
<dbReference type="PROSITE" id="PS50020">
    <property type="entry name" value="WW_DOMAIN_2"/>
    <property type="match status" value="1"/>
</dbReference>
<dbReference type="WBParaSite" id="MBELARI_LOCUS20020.1">
    <property type="protein sequence ID" value="MBELARI_LOCUS20020.1"/>
    <property type="gene ID" value="MBELARI_LOCUS20020"/>
</dbReference>
<keyword evidence="5" id="KW-0479">Metal-binding</keyword>
<dbReference type="CDD" id="cd00176">
    <property type="entry name" value="SPEC"/>
    <property type="match status" value="4"/>
</dbReference>
<feature type="coiled-coil region" evidence="13">
    <location>
        <begin position="2486"/>
        <end position="2557"/>
    </location>
</feature>
<feature type="compositionally biased region" description="Low complexity" evidence="14">
    <location>
        <begin position="2583"/>
        <end position="2596"/>
    </location>
</feature>
<evidence type="ECO:0000256" key="4">
    <source>
        <dbReference type="ARBA" id="ARBA00022490"/>
    </source>
</evidence>
<feature type="region of interest" description="Disordered" evidence="14">
    <location>
        <begin position="2149"/>
        <end position="2174"/>
    </location>
</feature>
<dbReference type="InterPro" id="IPR015154">
    <property type="entry name" value="EF-hand_dom_typ2"/>
</dbReference>
<dbReference type="InterPro" id="IPR001715">
    <property type="entry name" value="CH_dom"/>
</dbReference>
<feature type="domain" description="ZZ-type" evidence="17">
    <location>
        <begin position="3510"/>
        <end position="3566"/>
    </location>
</feature>
<evidence type="ECO:0000256" key="9">
    <source>
        <dbReference type="ARBA" id="ARBA00023136"/>
    </source>
</evidence>
<dbReference type="Gene3D" id="1.10.418.10">
    <property type="entry name" value="Calponin-like domain"/>
    <property type="match status" value="1"/>
</dbReference>
<dbReference type="GO" id="GO:0005856">
    <property type="term" value="C:cytoskeleton"/>
    <property type="evidence" value="ECO:0007669"/>
    <property type="project" value="UniProtKB-SubCell"/>
</dbReference>
<feature type="region of interest" description="Disordered" evidence="14">
    <location>
        <begin position="1"/>
        <end position="27"/>
    </location>
</feature>
<evidence type="ECO:0000256" key="12">
    <source>
        <dbReference type="PROSITE-ProRule" id="PRU00228"/>
    </source>
</evidence>
<accession>A0AAF3J6Y1</accession>
<feature type="region of interest" description="Disordered" evidence="14">
    <location>
        <begin position="2067"/>
        <end position="2096"/>
    </location>
</feature>
<keyword evidence="18" id="KW-1185">Reference proteome</keyword>
<feature type="domain" description="WW" evidence="15">
    <location>
        <begin position="3256"/>
        <end position="3290"/>
    </location>
</feature>
<organism evidence="18 19">
    <name type="scientific">Mesorhabditis belari</name>
    <dbReference type="NCBI Taxonomy" id="2138241"/>
    <lineage>
        <taxon>Eukaryota</taxon>
        <taxon>Metazoa</taxon>
        <taxon>Ecdysozoa</taxon>
        <taxon>Nematoda</taxon>
        <taxon>Chromadorea</taxon>
        <taxon>Rhabditida</taxon>
        <taxon>Rhabditina</taxon>
        <taxon>Rhabditomorpha</taxon>
        <taxon>Rhabditoidea</taxon>
        <taxon>Rhabditidae</taxon>
        <taxon>Mesorhabditinae</taxon>
        <taxon>Mesorhabditis</taxon>
    </lineage>
</organism>
<dbReference type="GO" id="GO:0099536">
    <property type="term" value="P:synaptic signaling"/>
    <property type="evidence" value="ECO:0007669"/>
    <property type="project" value="TreeGrafter"/>
</dbReference>
<dbReference type="PANTHER" id="PTHR12268">
    <property type="entry name" value="E3 UBIQUITIN-PROTEIN LIGASE KCMF1"/>
    <property type="match status" value="1"/>
</dbReference>
<feature type="compositionally biased region" description="Basic and acidic residues" evidence="14">
    <location>
        <begin position="2067"/>
        <end position="2079"/>
    </location>
</feature>
<feature type="compositionally biased region" description="Basic and acidic residues" evidence="14">
    <location>
        <begin position="2629"/>
        <end position="2643"/>
    </location>
</feature>
<evidence type="ECO:0000256" key="3">
    <source>
        <dbReference type="ARBA" id="ARBA00022475"/>
    </source>
</evidence>
<dbReference type="GO" id="GO:0003779">
    <property type="term" value="F:actin binding"/>
    <property type="evidence" value="ECO:0007669"/>
    <property type="project" value="UniProtKB-KW"/>
</dbReference>
<dbReference type="Gene3D" id="1.10.238.10">
    <property type="entry name" value="EF-hand"/>
    <property type="match status" value="2"/>
</dbReference>
<keyword evidence="4" id="KW-0963">Cytoplasm</keyword>
<dbReference type="PROSITE" id="PS01357">
    <property type="entry name" value="ZF_ZZ_1"/>
    <property type="match status" value="1"/>
</dbReference>
<dbReference type="Proteomes" id="UP000887575">
    <property type="component" value="Unassembled WGS sequence"/>
</dbReference>
<feature type="region of interest" description="Disordered" evidence="14">
    <location>
        <begin position="1834"/>
        <end position="1881"/>
    </location>
</feature>
<dbReference type="GO" id="GO:0005737">
    <property type="term" value="C:cytoplasm"/>
    <property type="evidence" value="ECO:0007669"/>
    <property type="project" value="UniProtKB-ARBA"/>
</dbReference>
<dbReference type="Gene3D" id="3.30.60.90">
    <property type="match status" value="1"/>
</dbReference>
<dbReference type="GO" id="GO:0050804">
    <property type="term" value="P:modulation of chemical synaptic transmission"/>
    <property type="evidence" value="ECO:0007669"/>
    <property type="project" value="UniProtKB-ARBA"/>
</dbReference>
<dbReference type="CDD" id="cd16242">
    <property type="entry name" value="EFh_DMD_like"/>
    <property type="match status" value="1"/>
</dbReference>
<feature type="coiled-coil region" evidence="13">
    <location>
        <begin position="1433"/>
        <end position="1493"/>
    </location>
</feature>
<dbReference type="PROSITE" id="PS50021">
    <property type="entry name" value="CH"/>
    <property type="match status" value="1"/>
</dbReference>
<dbReference type="PANTHER" id="PTHR12268:SF14">
    <property type="entry name" value="DYSTROPHIN-1"/>
    <property type="match status" value="1"/>
</dbReference>
<evidence type="ECO:0000259" key="17">
    <source>
        <dbReference type="PROSITE" id="PS50135"/>
    </source>
</evidence>
<dbReference type="SUPFAM" id="SSF47473">
    <property type="entry name" value="EF-hand"/>
    <property type="match status" value="2"/>
</dbReference>
<protein>
    <recommendedName>
        <fullName evidence="20">Dystrophin</fullName>
    </recommendedName>
</protein>
<evidence type="ECO:0000256" key="6">
    <source>
        <dbReference type="ARBA" id="ARBA00022771"/>
    </source>
</evidence>
<dbReference type="CDD" id="cd00201">
    <property type="entry name" value="WW"/>
    <property type="match status" value="1"/>
</dbReference>
<keyword evidence="13" id="KW-0175">Coiled coil</keyword>
<feature type="compositionally biased region" description="Polar residues" evidence="14">
    <location>
        <begin position="1867"/>
        <end position="1880"/>
    </location>
</feature>
<dbReference type="SUPFAM" id="SSF57850">
    <property type="entry name" value="RING/U-box"/>
    <property type="match status" value="1"/>
</dbReference>
<feature type="region of interest" description="Disordered" evidence="14">
    <location>
        <begin position="2583"/>
        <end position="2679"/>
    </location>
</feature>
<feature type="compositionally biased region" description="Basic and acidic residues" evidence="14">
    <location>
        <begin position="1838"/>
        <end position="1849"/>
    </location>
</feature>
<feature type="compositionally biased region" description="Basic and acidic residues" evidence="14">
    <location>
        <begin position="2149"/>
        <end position="2171"/>
    </location>
</feature>
<feature type="coiled-coil region" evidence="13">
    <location>
        <begin position="1527"/>
        <end position="1572"/>
    </location>
</feature>
<dbReference type="Pfam" id="PF23729">
    <property type="entry name" value="Spectrin_Dys-1"/>
    <property type="match status" value="1"/>
</dbReference>
<dbReference type="Pfam" id="PF09068">
    <property type="entry name" value="EF-hand_2"/>
    <property type="match status" value="1"/>
</dbReference>
<dbReference type="InterPro" id="IPR036872">
    <property type="entry name" value="CH_dom_sf"/>
</dbReference>
<keyword evidence="8" id="KW-0106">Calcium</keyword>
<keyword evidence="7" id="KW-0862">Zinc</keyword>
<dbReference type="Pfam" id="PF09069">
    <property type="entry name" value="EF-hand_3"/>
    <property type="match status" value="1"/>
</dbReference>
<keyword evidence="10" id="KW-0009">Actin-binding</keyword>
<evidence type="ECO:0000256" key="14">
    <source>
        <dbReference type="SAM" id="MobiDB-lite"/>
    </source>
</evidence>
<feature type="coiled-coil region" evidence="13">
    <location>
        <begin position="3130"/>
        <end position="3199"/>
    </location>
</feature>
<feature type="compositionally biased region" description="Basic and acidic residues" evidence="14">
    <location>
        <begin position="13"/>
        <end position="27"/>
    </location>
</feature>
<sequence length="3901" mass="442348">MLFSGSAAAAPVKKKDEKRRERNERDEKHELQENVFVRWVGIILGDEAPREPRELADPNIVAKAISRITGNAAISAPSRYEFFQTIINELGVFGTKLTPSELTEHSQKAVLQMWWCILHLYWQRMAPEPLKREKVQDAMRMWCMDVCKAYPEVNVNDFTSSWRDGHAFNILLHNFDPKLVKMSEISEMSGLERIENAFTVAERLGVPRLMNSRDLHSEFLDSRSVVVYLVSLYLTLQGKSEEQRQIQGQRVTGPAFGQPLPDPHSLPLTNPEPLSLQGQIIEEQPSHSLAMSQPSSAGQQDEPTVEKTFHLPILPEPFVSQVQTVALSTDLRREKQPKQQSIDNPTNEVESIRSRKSSSSSQKSSKGKKMKKDELAKEFDSCLEQVLAWLLEAEEECAVLSDVETNDVTAVKTQFRDYEQFMASLTESQDTVGRVLHRGQLLCQKSETEAEREAIQQQLELVNSRWERLRALAMDRQTVLQSALTTLQQKQLNEICGWMADTETLITAAGALAETQDAALKQIEDHARLQKRIADFEPTVAQLSSFVAVVDEGETESDMSVAQLETTLRTVGQRWEGICLWAETRAQHLDGLAELFDTADEVFSRLNAWLKEREHELLGLKSAHHLDEREQVAEQVRLLQQAEASLEAEHSSFVRASQLSCELVARLDTGNGAAANEVRRRLDTLTQRWDNLVTRIEEHSNTLVKSGKAGLKKPDLSIETPIETPIQAESEEKKRIEETDTENVKYPEEETLNQDIVDRFLAHVERVSTEMRPLSDWCHAFTLSKRPTEARKMIALCQGKLVEIKEQEAKVNHLQLEMERIHMNKDLSAGQLKAANDAFAHFAKDWAEIVTKISEALNVLSGHSDGDEEGVVARGIEQWMEGCERVLNEMQKASISERALRAKKLKEQWDTQNSNLNFIQKDHLKRAILTKGLQLIGKRLQQHIAFEAPVTPTSSVMMTSSVQSAPGAEPRLKELETSLSGPWHSVGDLRHLRDDFAKIEKLTQTLKGEKLPIDFVEMAEKRRAETLERLEITQKAAEMIEKAQIGLDRISSKVESASNSTDDFPAVIARLNGLREELAAEETLRKDAERLAEKMLLRDPDLDQDITAAWRARVNKLAEDWSKLADSIEDTISCVKKEHRMSVQKAINDGDRVLKDLEKTLVESESAADAEQLSEHLDQIESLLEQVPDTSGLEPVVEAINENFVRDSWQRHSASREKIQGKAKERIQQINDRVHQCERFDQIAGELEKWAPRFSALLAARKGADISALDVPEEYKHSFESGTLITAMQNEFDEQTKAIGEMREIAGKEQNERLDEQMKHAEKTFADLAPRFATFKQPVHFEGKLEKCTEKLTQIEHSLDELTGLKLESIESGLLEAKNSVKDLISLDETLKDLDTGRERLLRDSILNKNEATEVKAKLQIAKRKTKELGLRAEEAVDRLDDCKILAEKLKDEMGKVDKMLSLMENRLEEYGRQESNLEEDKIEEMVNEWNRNEAIVRSLEELERVLKSKAIDIETRTGSGERRRRAQELKTRLDAWNLTAREMNDDHESLLLEVDELHEDLMKKLDDAEKEDDPKEIASRLHFLRHDRDRLSSRARRLAMLNPRLAQSDPVADVNSRWHRLEERMETESGDIHQPPPLPPPHPPHQSFEDGVKRLAESFDVAVKYLDFDEYPVRNANEWRDRVKASEEWMSARREALSEVVGDGRRLADTGRMELDTHRAIEELDNVIDTANEFESEIERNRGDVDIAIEKSEALQRDLRLMKDVIESLSKRNLQEPEIVQATRKDLSSRDPQLCSLSRRAAELHASLPGRSSASRDTTLDALNQGLSSLESILAGSDRRERSGRDEAKEELEELETSLKNENELQTSPDRTSRSSVGNSLAMEVMCTDQGTTTEDETLSRGEQGDAEIKVDADRRTESIDVPIEFVDAARIKPITLGVELDVAEQKSFDWILKFDEGEMIFERGESLEEWAKSTTPVDQQSGLHGGNVAQVSAETPAGPRERKVESSGNLSLENRNESVGLREVERVNRGEAVVQSGVRKANEFNQDQPQAKARDRGQAAELNREASEVGELNRETLEESIQVTVPPGDTSMIPKESFEGDDGSLSVIHYEDNLFPISEPENENVLGTVVKPLPPLEGSASFATRELRKRDGGGAIKPEPKRSRAESATKHSKIASMSMEEVYELLDNIEDGLSFEEEYPLENVDHDDKEYKEMHKQLDEAARALDVNQMELNMMQAEHTKERIDSLRKDVEERKRKSHDERKEWHDFSKCLVEAERLFQKGVRLSGEFERKYESGDRDSTKAKELLERILRTMNRSEVAVCEVVRRVAGVLPRMREGGKRETDTRTTVYSLDQRFAEWSRKARVLLDKSAVDVEALKYQLNGIKNWCDLVETELGEPVHWAHLEMVEEQKEKLSKRLSEMAVHRASMSHVESCKDRLVLLPTVDQEIKHEMRRAVSDAARRLADIRSDLSDRVRGLDEMKVKAEEVWREVETLEQMAKEIERRVEATKEAVIYTPSRESTASVKNDAADLRQAVNKLEKILENAEKDRPNMLEKHKKKISAVISISRNAASAADSLVLRESSSAQESSEMSLSTVIEVSERSERSELTAQHRPGSSISAEGTLDAPSDRVESLHDEVHTSDEDESTERSHRQRISATGSPSAAGPPLPDHGLLPPRDQHAMQTLTQLGLWLGEVERDAGMAVDLASHQKIKEQINILQTLQEQLRQRQMEPINVSDGTMTSVVKQRAADLCTSIERVSAASQKRRAHLGKAVETAKWLEQTRGGVELWMAGAEEDFGTRAPMESNEETVRVELGRVESILEQLPQQKQKIHEINIKGNALLDEFPRDEAHNLSHLLSRLNMRWTQFNDNIRIRRAALEASLRSRADFHSALAEVEEWMHRITASLQKLEKRTSNTQSLKDTQRRREWIQAEKNLGHEIDAHSEVIRSVEEMGKKIVAGFDTGKDQQTMEDRLNDLETRWTGITQTQAEIRKRLADAEQEWERLTNGLAELVHWIETKSKQLLNQQPIGGSLSAVLAQGGFVKNIEREIEAKSPQVKEVIASAHSYLMQHDLRPKMYKPGVLDDGEEEAETKDMDERRYGLQIHADCEKLKEKWSELSDQTSDWGKVVAGAAQRLQELERALAECQLHLSSVEQELEQARAVENLRLEELKNARVDVDAMSDRVDQLRVHLDDANDACGRILAADMPLDTHPKNQLDAVNQRFTAVKTSVRVRAAALRNAFNDFGPSSEHFLNHSVTLPWQRAISKTNHLPYYIDHNTEHTQWEHPVWVEMAKELNSFNRVKFIAYRCAMKLRALQKRLCLDLISLPMLEKAFARLDGLSNEECPQLDEMVSSLLPLFESLHQLHPTLVKSVALAVDLCINFLLNLYDSSRDGILRVLSFKVALIVFCNAPLEEKYRALFELVAQEGQADQKHVALLFYDLIHIPRLVGEAAAFGGSNVEPSVRSCFESVKLASHIQFTPFMDWLKKEPQSLVWLPVMHRLATAEFSKHQAKCNVCKMFPIVGLRYRCLHCFNFDICQNCFFSQRTSKNHKLRHPMQEYSIPTTSGEDVRDFAQMLRNKLGRRRKTIGYLPVDVGDEGRPLAMTAPAAHNPHTVAVHSRVASCAQRIAHLTQNEAAEPREEMIKSVSDVKSPLQLISQVDQMQKDELDQMLQRLQLENVELKRELERKRHAAQSTPDLDRTGYGGTMPRHRENAARGGTLPRLGAHGGAGGGGGHGHGRSVPSLHTAKSTNDVGTGEEARALRMHKQRLEHRSRILEQQNQQLEMQLQRLKKMIEQQRESTSRLPSMSAERDWQQTGGHGPILNGDKGEYQAPMHTNGNGLHHPAVSSQDWESDMEQTDVQGLGRGPDRMHSLLATVDDLGRAMESLVVSVVCDSDHEQ</sequence>
<dbReference type="InterPro" id="IPR001202">
    <property type="entry name" value="WW_dom"/>
</dbReference>
<dbReference type="GO" id="GO:0046716">
    <property type="term" value="P:muscle cell cellular homeostasis"/>
    <property type="evidence" value="ECO:0007669"/>
    <property type="project" value="UniProtKB-ARBA"/>
</dbReference>
<keyword evidence="6 12" id="KW-0863">Zinc-finger</keyword>
<feature type="domain" description="Calponin-homology (CH)" evidence="16">
    <location>
        <begin position="133"/>
        <end position="237"/>
    </location>
</feature>
<dbReference type="Gene3D" id="1.20.58.60">
    <property type="match status" value="5"/>
</dbReference>
<dbReference type="GO" id="GO:0045202">
    <property type="term" value="C:synapse"/>
    <property type="evidence" value="ECO:0007669"/>
    <property type="project" value="GOC"/>
</dbReference>
<feature type="region of interest" description="Disordered" evidence="14">
    <location>
        <begin position="243"/>
        <end position="273"/>
    </location>
</feature>
<dbReference type="InterPro" id="IPR000433">
    <property type="entry name" value="Znf_ZZ"/>
</dbReference>
<dbReference type="SMART" id="SM00291">
    <property type="entry name" value="ZnF_ZZ"/>
    <property type="match status" value="1"/>
</dbReference>
<dbReference type="InterPro" id="IPR015153">
    <property type="entry name" value="EF-hand_dom_typ1"/>
</dbReference>
<feature type="compositionally biased region" description="Gly residues" evidence="14">
    <location>
        <begin position="3727"/>
        <end position="3737"/>
    </location>
</feature>
<evidence type="ECO:0000259" key="15">
    <source>
        <dbReference type="PROSITE" id="PS50020"/>
    </source>
</evidence>
<dbReference type="SMART" id="SM00456">
    <property type="entry name" value="WW"/>
    <property type="match status" value="1"/>
</dbReference>
<dbReference type="Pfam" id="PF00307">
    <property type="entry name" value="CH"/>
    <property type="match status" value="1"/>
</dbReference>
<dbReference type="Gene3D" id="2.20.70.10">
    <property type="match status" value="1"/>
</dbReference>
<feature type="region of interest" description="Disordered" evidence="14">
    <location>
        <begin position="1625"/>
        <end position="1647"/>
    </location>
</feature>
<proteinExistence type="predicted"/>
<evidence type="ECO:0000256" key="8">
    <source>
        <dbReference type="ARBA" id="ARBA00022837"/>
    </source>
</evidence>
<feature type="region of interest" description="Disordered" evidence="14">
    <location>
        <begin position="1992"/>
        <end position="2018"/>
    </location>
</feature>